<evidence type="ECO:0000256" key="1">
    <source>
        <dbReference type="ARBA" id="ARBA00022630"/>
    </source>
</evidence>
<dbReference type="EMBL" id="BAABJQ010000012">
    <property type="protein sequence ID" value="GAA5189675.1"/>
    <property type="molecule type" value="Genomic_DNA"/>
</dbReference>
<evidence type="ECO:0000313" key="6">
    <source>
        <dbReference type="EMBL" id="GAA5189675.1"/>
    </source>
</evidence>
<evidence type="ECO:0000256" key="3">
    <source>
        <dbReference type="ARBA" id="ARBA00023002"/>
    </source>
</evidence>
<dbReference type="InterPro" id="IPR019923">
    <property type="entry name" value="Lucif-like_OxRdtase_MSMEG_2516"/>
</dbReference>
<sequence>MRLALIAARGVVMDARSFRFGVSLVEVASSQSAWRAQAREIEDLGYDVLQVPDHLGMPAPFPALVAAADVTSIRLGTYVLNAGVLSPAYLARDVAGTQRLTDGRLELGLGAGYVPAEFAAAGLPFGTPGSRLRKLEEVLTRTRELLAAEADLHPTPIMVAASGDRALALAAREADILSFPINAGFGAGTPEQALGARVERVREAAGQRIGDLELNLFVAGVGARVADIDLSVISAASGKSPEQLADLPGILVGSPRDIADTLLRYREEFGISYISVLQGHMKTFAEVLALLR</sequence>
<name>A0ABP9S2F6_9ACTN</name>
<comment type="caution">
    <text evidence="6">The sequence shown here is derived from an EMBL/GenBank/DDBJ whole genome shotgun (WGS) entry which is preliminary data.</text>
</comment>
<evidence type="ECO:0000313" key="7">
    <source>
        <dbReference type="Proteomes" id="UP001501570"/>
    </source>
</evidence>
<keyword evidence="3" id="KW-0560">Oxidoreductase</keyword>
<dbReference type="PANTHER" id="PTHR42847:SF4">
    <property type="entry name" value="ALKANESULFONATE MONOOXYGENASE-RELATED"/>
    <property type="match status" value="1"/>
</dbReference>
<accession>A0ABP9S2F6</accession>
<organism evidence="6 7">
    <name type="scientific">Rugosimonospora acidiphila</name>
    <dbReference type="NCBI Taxonomy" id="556531"/>
    <lineage>
        <taxon>Bacteria</taxon>
        <taxon>Bacillati</taxon>
        <taxon>Actinomycetota</taxon>
        <taxon>Actinomycetes</taxon>
        <taxon>Micromonosporales</taxon>
        <taxon>Micromonosporaceae</taxon>
        <taxon>Rugosimonospora</taxon>
    </lineage>
</organism>
<keyword evidence="1" id="KW-0285">Flavoprotein</keyword>
<reference evidence="7" key="1">
    <citation type="journal article" date="2019" name="Int. J. Syst. Evol. Microbiol.">
        <title>The Global Catalogue of Microorganisms (GCM) 10K type strain sequencing project: providing services to taxonomists for standard genome sequencing and annotation.</title>
        <authorList>
            <consortium name="The Broad Institute Genomics Platform"/>
            <consortium name="The Broad Institute Genome Sequencing Center for Infectious Disease"/>
            <person name="Wu L."/>
            <person name="Ma J."/>
        </authorList>
    </citation>
    <scope>NUCLEOTIDE SEQUENCE [LARGE SCALE GENOMIC DNA]</scope>
    <source>
        <strain evidence="7">JCM 18304</strain>
    </source>
</reference>
<keyword evidence="7" id="KW-1185">Reference proteome</keyword>
<evidence type="ECO:0000256" key="4">
    <source>
        <dbReference type="ARBA" id="ARBA00023033"/>
    </source>
</evidence>
<dbReference type="NCBIfam" id="TIGR03621">
    <property type="entry name" value="F420_MSMEG_2516"/>
    <property type="match status" value="1"/>
</dbReference>
<protein>
    <submittedName>
        <fullName evidence="6">TIGR03621 family F420-dependent LLM class oxidoreductase</fullName>
    </submittedName>
</protein>
<dbReference type="InterPro" id="IPR011251">
    <property type="entry name" value="Luciferase-like_dom"/>
</dbReference>
<dbReference type="InterPro" id="IPR036661">
    <property type="entry name" value="Luciferase-like_sf"/>
</dbReference>
<dbReference type="Proteomes" id="UP001501570">
    <property type="component" value="Unassembled WGS sequence"/>
</dbReference>
<keyword evidence="4" id="KW-0503">Monooxygenase</keyword>
<evidence type="ECO:0000259" key="5">
    <source>
        <dbReference type="Pfam" id="PF00296"/>
    </source>
</evidence>
<feature type="domain" description="Luciferase-like" evidence="5">
    <location>
        <begin position="34"/>
        <end position="213"/>
    </location>
</feature>
<gene>
    <name evidence="6" type="ORF">GCM10023322_42980</name>
</gene>
<proteinExistence type="predicted"/>
<dbReference type="PANTHER" id="PTHR42847">
    <property type="entry name" value="ALKANESULFONATE MONOOXYGENASE"/>
    <property type="match status" value="1"/>
</dbReference>
<dbReference type="Gene3D" id="3.20.20.30">
    <property type="entry name" value="Luciferase-like domain"/>
    <property type="match status" value="1"/>
</dbReference>
<dbReference type="SUPFAM" id="SSF51679">
    <property type="entry name" value="Bacterial luciferase-like"/>
    <property type="match status" value="1"/>
</dbReference>
<dbReference type="InterPro" id="IPR050172">
    <property type="entry name" value="SsuD_RutA_monooxygenase"/>
</dbReference>
<keyword evidence="2" id="KW-0288">FMN</keyword>
<evidence type="ECO:0000256" key="2">
    <source>
        <dbReference type="ARBA" id="ARBA00022643"/>
    </source>
</evidence>
<dbReference type="Pfam" id="PF00296">
    <property type="entry name" value="Bac_luciferase"/>
    <property type="match status" value="1"/>
</dbReference>